<evidence type="ECO:0000313" key="1">
    <source>
        <dbReference type="EMBL" id="KZV82747.1"/>
    </source>
</evidence>
<sequence>MSASAYGIVFALQYHGSRFMLRPGLVGFDPKSLGDVKLETIIDAYTNLHRGCPCGRSVGPRVWKVDIPWEQDVLAGLQDFDPDDTASAQPLDPAASIHSVFGADATASVSIRLVISIEPMYPAIMYKGIARLKGDVCRVAGDLRVKSVPTKPDYSTFVAREGSVFIDKADIVRSLFGKGSDFRMPIIRRDSGYGKTAFLSLVAAWFRTSSPDMFCASRTCLIRGPRYPTLILDLATLAQELPEGQNGTHTDIICACKTFVASSIERFYEENADMLGENRPSSADEWMHSYRGLRALILELGTRLVVVFDNYTAPFERVGGMLRQDTEFEIWAQILGLVISDLGSVVWRGFMTGRPLGDILPFTNRPLFGERTRDITNDPDHVNVIGFSYDDVVHLGNALLGKSYDLAAAMKLEHNATEMTRTVYCARQVTSVLSELLNGSKLDDILADESLVPTSFSTSCTTDTGLSEQSSALQDTPHNFPSDSRLHMDAVKGPPNLPPEITLLIAEHAALRELHTERAWVASLCLVCWSFKRVVTPILYSSVTTRSDADARQIVALAQRPDNPLQYTRSVQLFQLGTTYTAGATDQIMRLGQALTNVSRFAGHDGAIDGLAHGNPTLQLSTIFITSTTDEWSECDDGALCPSRRIIQSAQRLHLVIDFSMEGVPIFPDWLHSCEAAYLIVDAFSKYESTESDELFTWFYEALEPFLRSRSLQRILLRPRYPGNTEAFSSGVVAWAERVRDSRICLDDSFVSPPGLEWMQFMDIDMDDVLVGDALWEHGQQVWRPS</sequence>
<dbReference type="InParanoid" id="A0A165CML2"/>
<protein>
    <submittedName>
        <fullName evidence="1">Uncharacterized protein</fullName>
    </submittedName>
</protein>
<name>A0A165CML2_EXIGL</name>
<dbReference type="OrthoDB" id="3068380at2759"/>
<accession>A0A165CML2</accession>
<dbReference type="Proteomes" id="UP000077266">
    <property type="component" value="Unassembled WGS sequence"/>
</dbReference>
<reference evidence="1 2" key="1">
    <citation type="journal article" date="2016" name="Mol. Biol. Evol.">
        <title>Comparative Genomics of Early-Diverging Mushroom-Forming Fungi Provides Insights into the Origins of Lignocellulose Decay Capabilities.</title>
        <authorList>
            <person name="Nagy L.G."/>
            <person name="Riley R."/>
            <person name="Tritt A."/>
            <person name="Adam C."/>
            <person name="Daum C."/>
            <person name="Floudas D."/>
            <person name="Sun H."/>
            <person name="Yadav J.S."/>
            <person name="Pangilinan J."/>
            <person name="Larsson K.H."/>
            <person name="Matsuura K."/>
            <person name="Barry K."/>
            <person name="Labutti K."/>
            <person name="Kuo R."/>
            <person name="Ohm R.A."/>
            <person name="Bhattacharya S.S."/>
            <person name="Shirouzu T."/>
            <person name="Yoshinaga Y."/>
            <person name="Martin F.M."/>
            <person name="Grigoriev I.V."/>
            <person name="Hibbett D.S."/>
        </authorList>
    </citation>
    <scope>NUCLEOTIDE SEQUENCE [LARGE SCALE GENOMIC DNA]</scope>
    <source>
        <strain evidence="1 2">HHB12029</strain>
    </source>
</reference>
<proteinExistence type="predicted"/>
<gene>
    <name evidence="1" type="ORF">EXIGLDRAFT_335375</name>
</gene>
<evidence type="ECO:0000313" key="2">
    <source>
        <dbReference type="Proteomes" id="UP000077266"/>
    </source>
</evidence>
<dbReference type="AlphaFoldDB" id="A0A165CML2"/>
<dbReference type="EMBL" id="KV426306">
    <property type="protein sequence ID" value="KZV82747.1"/>
    <property type="molecule type" value="Genomic_DNA"/>
</dbReference>
<organism evidence="1 2">
    <name type="scientific">Exidia glandulosa HHB12029</name>
    <dbReference type="NCBI Taxonomy" id="1314781"/>
    <lineage>
        <taxon>Eukaryota</taxon>
        <taxon>Fungi</taxon>
        <taxon>Dikarya</taxon>
        <taxon>Basidiomycota</taxon>
        <taxon>Agaricomycotina</taxon>
        <taxon>Agaricomycetes</taxon>
        <taxon>Auriculariales</taxon>
        <taxon>Exidiaceae</taxon>
        <taxon>Exidia</taxon>
    </lineage>
</organism>
<keyword evidence="2" id="KW-1185">Reference proteome</keyword>